<protein>
    <submittedName>
        <fullName evidence="1">Uncharacterized protein</fullName>
    </submittedName>
</protein>
<sequence>MGEALLGQRLFIDQDNAALSGPWQRLDGNSQRLLRPLAIYAAEADIDRRESHLGTVSLIEDKSGERNNTFYLRDKRHNA</sequence>
<proteinExistence type="predicted"/>
<evidence type="ECO:0000313" key="1">
    <source>
        <dbReference type="EMBL" id="GHO88665.1"/>
    </source>
</evidence>
<dbReference type="Proteomes" id="UP000635565">
    <property type="component" value="Unassembled WGS sequence"/>
</dbReference>
<reference evidence="1 2" key="1">
    <citation type="journal article" date="2021" name="Int. J. Syst. Evol. Microbiol.">
        <title>Reticulibacter mediterranei gen. nov., sp. nov., within the new family Reticulibacteraceae fam. nov., and Ktedonospora formicarum gen. nov., sp. nov., Ktedonobacter robiniae sp. nov., Dictyobacter formicarum sp. nov. and Dictyobacter arantiisoli sp. nov., belonging to the class Ktedonobacteria.</title>
        <authorList>
            <person name="Yabe S."/>
            <person name="Zheng Y."/>
            <person name="Wang C.M."/>
            <person name="Sakai Y."/>
            <person name="Abe K."/>
            <person name="Yokota A."/>
            <person name="Donadio S."/>
            <person name="Cavaletti L."/>
            <person name="Monciardini P."/>
        </authorList>
    </citation>
    <scope>NUCLEOTIDE SEQUENCE [LARGE SCALE GENOMIC DNA]</scope>
    <source>
        <strain evidence="1 2">SOSP1-9</strain>
    </source>
</reference>
<dbReference type="EMBL" id="BNJJ01000026">
    <property type="protein sequence ID" value="GHO88665.1"/>
    <property type="molecule type" value="Genomic_DNA"/>
</dbReference>
<keyword evidence="2" id="KW-1185">Reference proteome</keyword>
<evidence type="ECO:0000313" key="2">
    <source>
        <dbReference type="Proteomes" id="UP000635565"/>
    </source>
</evidence>
<organism evidence="1 2">
    <name type="scientific">Dictyobacter formicarum</name>
    <dbReference type="NCBI Taxonomy" id="2778368"/>
    <lineage>
        <taxon>Bacteria</taxon>
        <taxon>Bacillati</taxon>
        <taxon>Chloroflexota</taxon>
        <taxon>Ktedonobacteria</taxon>
        <taxon>Ktedonobacterales</taxon>
        <taxon>Dictyobacteraceae</taxon>
        <taxon>Dictyobacter</taxon>
    </lineage>
</organism>
<comment type="caution">
    <text evidence="1">The sequence shown here is derived from an EMBL/GenBank/DDBJ whole genome shotgun (WGS) entry which is preliminary data.</text>
</comment>
<gene>
    <name evidence="1" type="ORF">KSZ_66710</name>
</gene>
<name>A0ABQ3VS76_9CHLR</name>
<accession>A0ABQ3VS76</accession>